<comment type="caution">
    <text evidence="6">The sequence shown here is derived from an EMBL/GenBank/DDBJ whole genome shotgun (WGS) entry which is preliminary data.</text>
</comment>
<dbReference type="InterPro" id="IPR027356">
    <property type="entry name" value="NPH3_dom"/>
</dbReference>
<dbReference type="InterPro" id="IPR011333">
    <property type="entry name" value="SKP1/BTB/POZ_sf"/>
</dbReference>
<evidence type="ECO:0008006" key="8">
    <source>
        <dbReference type="Google" id="ProtNLM"/>
    </source>
</evidence>
<dbReference type="Pfam" id="PF00651">
    <property type="entry name" value="BTB"/>
    <property type="match status" value="1"/>
</dbReference>
<keyword evidence="7" id="KW-1185">Reference proteome</keyword>
<accession>A0A5N6NUQ9</accession>
<feature type="domain" description="NPH3" evidence="5">
    <location>
        <begin position="201"/>
        <end position="469"/>
    </location>
</feature>
<dbReference type="EMBL" id="SZYD01000009">
    <property type="protein sequence ID" value="KAD5317725.1"/>
    <property type="molecule type" value="Genomic_DNA"/>
</dbReference>
<comment type="similarity">
    <text evidence="3">Belongs to the NPH3 family.</text>
</comment>
<organism evidence="6 7">
    <name type="scientific">Mikania micrantha</name>
    <name type="common">bitter vine</name>
    <dbReference type="NCBI Taxonomy" id="192012"/>
    <lineage>
        <taxon>Eukaryota</taxon>
        <taxon>Viridiplantae</taxon>
        <taxon>Streptophyta</taxon>
        <taxon>Embryophyta</taxon>
        <taxon>Tracheophyta</taxon>
        <taxon>Spermatophyta</taxon>
        <taxon>Magnoliopsida</taxon>
        <taxon>eudicotyledons</taxon>
        <taxon>Gunneridae</taxon>
        <taxon>Pentapetalae</taxon>
        <taxon>asterids</taxon>
        <taxon>campanulids</taxon>
        <taxon>Asterales</taxon>
        <taxon>Asteraceae</taxon>
        <taxon>Asteroideae</taxon>
        <taxon>Heliantheae alliance</taxon>
        <taxon>Eupatorieae</taxon>
        <taxon>Mikania</taxon>
    </lineage>
</organism>
<dbReference type="PROSITE" id="PS51649">
    <property type="entry name" value="NPH3"/>
    <property type="match status" value="1"/>
</dbReference>
<gene>
    <name evidence="6" type="ORF">E3N88_17671</name>
</gene>
<evidence type="ECO:0000256" key="3">
    <source>
        <dbReference type="PROSITE-ProRule" id="PRU00982"/>
    </source>
</evidence>
<dbReference type="OrthoDB" id="1878376at2759"/>
<evidence type="ECO:0000313" key="6">
    <source>
        <dbReference type="EMBL" id="KAD5317725.1"/>
    </source>
</evidence>
<dbReference type="GO" id="GO:0016567">
    <property type="term" value="P:protein ubiquitination"/>
    <property type="evidence" value="ECO:0007669"/>
    <property type="project" value="UniProtKB-UniPathway"/>
</dbReference>
<dbReference type="SMART" id="SM00225">
    <property type="entry name" value="BTB"/>
    <property type="match status" value="1"/>
</dbReference>
<dbReference type="SUPFAM" id="SSF54695">
    <property type="entry name" value="POZ domain"/>
    <property type="match status" value="1"/>
</dbReference>
<dbReference type="InterPro" id="IPR043454">
    <property type="entry name" value="NPH3/RPT2-like"/>
</dbReference>
<dbReference type="InterPro" id="IPR000210">
    <property type="entry name" value="BTB/POZ_dom"/>
</dbReference>
<dbReference type="PROSITE" id="PS50097">
    <property type="entry name" value="BTB"/>
    <property type="match status" value="1"/>
</dbReference>
<keyword evidence="2" id="KW-0833">Ubl conjugation pathway</keyword>
<reference evidence="6 7" key="1">
    <citation type="submission" date="2019-05" db="EMBL/GenBank/DDBJ databases">
        <title>Mikania micrantha, genome provides insights into the molecular mechanism of rapid growth.</title>
        <authorList>
            <person name="Liu B."/>
        </authorList>
    </citation>
    <scope>NUCLEOTIDE SEQUENCE [LARGE SCALE GENOMIC DNA]</scope>
    <source>
        <strain evidence="6">NLD-2019</strain>
        <tissue evidence="6">Leaf</tissue>
    </source>
</reference>
<sequence length="568" mass="64808">MHASLGRGNLRRTEAMSRYSFLKDVQVIVNGTPFKLSRDLLAAKSSKLCKLFKENPDEDLSHLLSDIPTSPKIFEIMARFCYGYQVNFTPENVISISCLACYLGMTETHSPHNLLNQALSFFEHEIITGWNESLRCLKAIENPTVLQQAVQLGLIDGCMDSIINKALNNPLLLGEPIKYPVLDDDDDDYKPNAKRQLFVLDWKSENLSLATLHLQFYEAIIRGMIQCKMGSNYIASNLYEYAKRWVFDPKETDEETSSPEGDSSSSKRLAIEAIERLLPYDQGILPCSLLSEMLHYATVLEANVNCRDGFEVRIGKQLDLATVNDLLIPSQGYSKEEKYDTECVRRILKHFYCNFSGKDQSRFDFVAELVENFLSEVANDIDLKKSSFISFAEMSIAASEGTQRTSDGIYRAIDIYLNKHRHLTESEREEICSVLDCNKLSSEACEHAAQNERLPVRVTVQVLFVGQLHLRETIAKESYKSEDDDEDEEDDKVMGDLVKMSSKVSALEKECVVMKKEIQRGYMRKTNKIDDVKTNVWREMKRKLGCISSLNNSNCHVKKKKKMKVHPR</sequence>
<name>A0A5N6NUQ9_9ASTR</name>
<evidence type="ECO:0000313" key="7">
    <source>
        <dbReference type="Proteomes" id="UP000326396"/>
    </source>
</evidence>
<evidence type="ECO:0000259" key="5">
    <source>
        <dbReference type="PROSITE" id="PS51649"/>
    </source>
</evidence>
<dbReference type="Pfam" id="PF03000">
    <property type="entry name" value="NPH3"/>
    <property type="match status" value="1"/>
</dbReference>
<evidence type="ECO:0000256" key="2">
    <source>
        <dbReference type="ARBA" id="ARBA00022786"/>
    </source>
</evidence>
<dbReference type="Proteomes" id="UP000326396">
    <property type="component" value="Linkage Group LG17"/>
</dbReference>
<evidence type="ECO:0000256" key="1">
    <source>
        <dbReference type="ARBA" id="ARBA00004906"/>
    </source>
</evidence>
<dbReference type="UniPathway" id="UPA00143"/>
<comment type="pathway">
    <text evidence="1">Protein modification; protein ubiquitination.</text>
</comment>
<feature type="domain" description="BTB" evidence="4">
    <location>
        <begin position="23"/>
        <end position="90"/>
    </location>
</feature>
<proteinExistence type="inferred from homology"/>
<dbReference type="AlphaFoldDB" id="A0A5N6NUQ9"/>
<evidence type="ECO:0000259" key="4">
    <source>
        <dbReference type="PROSITE" id="PS50097"/>
    </source>
</evidence>
<dbReference type="Gene3D" id="3.30.710.10">
    <property type="entry name" value="Potassium Channel Kv1.1, Chain A"/>
    <property type="match status" value="1"/>
</dbReference>
<dbReference type="PANTHER" id="PTHR32370">
    <property type="entry name" value="OS12G0117600 PROTEIN"/>
    <property type="match status" value="1"/>
</dbReference>
<protein>
    <recommendedName>
        <fullName evidence="8">NPH3 domain-containing protein</fullName>
    </recommendedName>
</protein>